<gene>
    <name evidence="1" type="ORF">PPSC2_28355</name>
</gene>
<reference evidence="1 2" key="1">
    <citation type="journal article" date="2011" name="J. Bacteriol.">
        <title>Complete genome sequence of Paenibacillus polymyxa SC2, a strain of plant growth-promoting Rhizobacterium with broad-spectrum antimicrobial activity.</title>
        <authorList>
            <person name="Ma M."/>
            <person name="Wang C."/>
            <person name="Ding Y."/>
            <person name="Li L."/>
            <person name="Shen D."/>
            <person name="Jiang X."/>
            <person name="Guan D."/>
            <person name="Cao F."/>
            <person name="Chen H."/>
            <person name="Feng R."/>
            <person name="Wang X."/>
            <person name="Ge Y."/>
            <person name="Yao L."/>
            <person name="Bing X."/>
            <person name="Yang X."/>
            <person name="Li J."/>
            <person name="Du B."/>
        </authorList>
    </citation>
    <scope>NUCLEOTIDE SEQUENCE [LARGE SCALE GENOMIC DNA]</scope>
    <source>
        <strain evidence="1 2">SC2</strain>
        <plasmid evidence="2">pSC2</plasmid>
    </source>
</reference>
<protein>
    <submittedName>
        <fullName evidence="1">Uncharacterized protein</fullName>
    </submittedName>
</protein>
<geneLocation type="plasmid" evidence="1 2">
    <name>pSC2</name>
</geneLocation>
<sequence length="225" mass="26727">MWQTGLMGEYYDWKDENNCEVILVTGHSDFYLSSGTIDKRTIDQEKFESYLKDQLKQNIDLSLYESQLIRYVDDSTRLLIVELVTDDIGEINNCLKQKGLPRVFFPTVIEPSTKWIKSTGMNNRIVFVRKTDELTYETIHVYEHQEKYWINYRRNDFYELNEKYLDALEFVRCVGRNPLDDIEIEAYEVTTHGSSGMDKVYYDLKNEQEVKDILLTVYGIDQSWK</sequence>
<dbReference type="KEGG" id="ppm:PPSC2_28355"/>
<name>E3ELD3_PAEPS</name>
<evidence type="ECO:0000313" key="1">
    <source>
        <dbReference type="EMBL" id="ADO59965.1"/>
    </source>
</evidence>
<dbReference type="Proteomes" id="UP000006868">
    <property type="component" value="Plasmid pSC2"/>
</dbReference>
<dbReference type="AlphaFoldDB" id="E3ELD3"/>
<dbReference type="PATRIC" id="fig|886882.15.peg.6014"/>
<keyword evidence="1" id="KW-0614">Plasmid</keyword>
<organism evidence="1 2">
    <name type="scientific">Paenibacillus polymyxa (strain SC2)</name>
    <name type="common">Bacillus polymyxa</name>
    <dbReference type="NCBI Taxonomy" id="886882"/>
    <lineage>
        <taxon>Bacteria</taxon>
        <taxon>Bacillati</taxon>
        <taxon>Bacillota</taxon>
        <taxon>Bacilli</taxon>
        <taxon>Bacillales</taxon>
        <taxon>Paenibacillaceae</taxon>
        <taxon>Paenibacillus</taxon>
    </lineage>
</organism>
<proteinExistence type="predicted"/>
<dbReference type="EMBL" id="CP002214">
    <property type="protein sequence ID" value="ADO59965.1"/>
    <property type="molecule type" value="Genomic_DNA"/>
</dbReference>
<dbReference type="RefSeq" id="WP_013386379.1">
    <property type="nucleotide sequence ID" value="NC_014628.2"/>
</dbReference>
<dbReference type="HOGENOM" id="CLU_1228915_0_0_9"/>
<accession>E3ELD3</accession>
<evidence type="ECO:0000313" key="2">
    <source>
        <dbReference type="Proteomes" id="UP000006868"/>
    </source>
</evidence>